<evidence type="ECO:0000313" key="2">
    <source>
        <dbReference type="Proteomes" id="UP001178507"/>
    </source>
</evidence>
<protein>
    <submittedName>
        <fullName evidence="1">Uncharacterized protein</fullName>
    </submittedName>
</protein>
<organism evidence="1 2">
    <name type="scientific">Effrenium voratum</name>
    <dbReference type="NCBI Taxonomy" id="2562239"/>
    <lineage>
        <taxon>Eukaryota</taxon>
        <taxon>Sar</taxon>
        <taxon>Alveolata</taxon>
        <taxon>Dinophyceae</taxon>
        <taxon>Suessiales</taxon>
        <taxon>Symbiodiniaceae</taxon>
        <taxon>Effrenium</taxon>
    </lineage>
</organism>
<keyword evidence="2" id="KW-1185">Reference proteome</keyword>
<evidence type="ECO:0000313" key="1">
    <source>
        <dbReference type="EMBL" id="CAJ1381218.1"/>
    </source>
</evidence>
<dbReference type="AlphaFoldDB" id="A0AA36I6Q9"/>
<proteinExistence type="predicted"/>
<sequence>MRDARQALQYFVMLTKEQKKTSVLLTTSELGYPFRLQNCGMNLQAIKNVISVNEVPEADMLQLMVGRWGMSEALGKEFFTYFGGNIAVCSEAVKQLASKGSAFHPFCILDCPGLPACAADPDAKKHLQNMLEQGWSPVYDLKLDAAAELLAEENVGGIVARRATNFDQPKNMWTGEHKYALVPSGTLMRWMIGEELARMESMGSIGSAASQSAAVVSWEDGKLEILGAFKITASVSDVDDLKKAIDPSFSPFQSSKIGIYSRKDGRWVKDDEDSAVDRGKSKADGHGFTLPAGAMLRHTFHLVQ</sequence>
<gene>
    <name evidence="1" type="ORF">EVOR1521_LOCUS8971</name>
</gene>
<dbReference type="Proteomes" id="UP001178507">
    <property type="component" value="Unassembled WGS sequence"/>
</dbReference>
<accession>A0AA36I6Q9</accession>
<name>A0AA36I6Q9_9DINO</name>
<dbReference type="EMBL" id="CAUJNA010000789">
    <property type="protein sequence ID" value="CAJ1381218.1"/>
    <property type="molecule type" value="Genomic_DNA"/>
</dbReference>
<reference evidence="1" key="1">
    <citation type="submission" date="2023-08" db="EMBL/GenBank/DDBJ databases">
        <authorList>
            <person name="Chen Y."/>
            <person name="Shah S."/>
            <person name="Dougan E. K."/>
            <person name="Thang M."/>
            <person name="Chan C."/>
        </authorList>
    </citation>
    <scope>NUCLEOTIDE SEQUENCE</scope>
</reference>
<comment type="caution">
    <text evidence="1">The sequence shown here is derived from an EMBL/GenBank/DDBJ whole genome shotgun (WGS) entry which is preliminary data.</text>
</comment>